<organism evidence="1 2">
    <name type="scientific">Deinococcus radiophilus</name>
    <dbReference type="NCBI Taxonomy" id="32062"/>
    <lineage>
        <taxon>Bacteria</taxon>
        <taxon>Thermotogati</taxon>
        <taxon>Deinococcota</taxon>
        <taxon>Deinococci</taxon>
        <taxon>Deinococcales</taxon>
        <taxon>Deinococcaceae</taxon>
        <taxon>Deinococcus</taxon>
    </lineage>
</organism>
<dbReference type="Proteomes" id="UP000277766">
    <property type="component" value="Unassembled WGS sequence"/>
</dbReference>
<reference evidence="1 2" key="1">
    <citation type="submission" date="2018-12" db="EMBL/GenBank/DDBJ databases">
        <title>Deinococcus radiophilus ATCC 27603 genome sequencing and assembly.</title>
        <authorList>
            <person name="Maclea K.S."/>
            <person name="Maynard C.R."/>
        </authorList>
    </citation>
    <scope>NUCLEOTIDE SEQUENCE [LARGE SCALE GENOMIC DNA]</scope>
    <source>
        <strain evidence="1 2">ATCC 27603</strain>
    </source>
</reference>
<keyword evidence="2" id="KW-1185">Reference proteome</keyword>
<proteinExistence type="predicted"/>
<gene>
    <name evidence="1" type="ORF">EJ104_12040</name>
</gene>
<comment type="caution">
    <text evidence="1">The sequence shown here is derived from an EMBL/GenBank/DDBJ whole genome shotgun (WGS) entry which is preliminary data.</text>
</comment>
<name>A0A3S0K8P5_9DEIO</name>
<dbReference type="EMBL" id="RXPE01000036">
    <property type="protein sequence ID" value="RTR25188.1"/>
    <property type="molecule type" value="Genomic_DNA"/>
</dbReference>
<evidence type="ECO:0000313" key="2">
    <source>
        <dbReference type="Proteomes" id="UP000277766"/>
    </source>
</evidence>
<accession>A0A3S0K8P5</accession>
<dbReference type="RefSeq" id="WP_126353150.1">
    <property type="nucleotide sequence ID" value="NZ_CP086380.1"/>
</dbReference>
<sequence>MSRLAVWEALQHPVESEEDLKLLLAVLATAKRACRIGNFLMQVDSSWECQECGEPLPGLTALD</sequence>
<evidence type="ECO:0000313" key="1">
    <source>
        <dbReference type="EMBL" id="RTR25188.1"/>
    </source>
</evidence>
<protein>
    <submittedName>
        <fullName evidence="1">Uncharacterized protein</fullName>
    </submittedName>
</protein>
<dbReference type="AlphaFoldDB" id="A0A3S0K8P5"/>